<accession>A0A2Y9EBJ4</accession>
<dbReference type="InParanoid" id="A0A2Y9EBJ4"/>
<dbReference type="InterPro" id="IPR027883">
    <property type="entry name" value="Redic1-like"/>
</dbReference>
<dbReference type="PANTHER" id="PTHR35158">
    <property type="entry name" value="CDNA SEQUENCE CN725425"/>
    <property type="match status" value="1"/>
</dbReference>
<dbReference type="CTD" id="283461"/>
<feature type="compositionally biased region" description="Low complexity" evidence="1">
    <location>
        <begin position="529"/>
        <end position="553"/>
    </location>
</feature>
<organism evidence="2 3">
    <name type="scientific">Trichechus manatus latirostris</name>
    <name type="common">Florida manatee</name>
    <dbReference type="NCBI Taxonomy" id="127582"/>
    <lineage>
        <taxon>Eukaryota</taxon>
        <taxon>Metazoa</taxon>
        <taxon>Chordata</taxon>
        <taxon>Craniata</taxon>
        <taxon>Vertebrata</taxon>
        <taxon>Euteleostomi</taxon>
        <taxon>Mammalia</taxon>
        <taxon>Eutheria</taxon>
        <taxon>Afrotheria</taxon>
        <taxon>Sirenia</taxon>
        <taxon>Trichechidae</taxon>
        <taxon>Trichechus</taxon>
    </lineage>
</organism>
<dbReference type="AlphaFoldDB" id="A0A2Y9EBJ4"/>
<feature type="compositionally biased region" description="Basic and acidic residues" evidence="1">
    <location>
        <begin position="46"/>
        <end position="56"/>
    </location>
</feature>
<feature type="region of interest" description="Disordered" evidence="1">
    <location>
        <begin position="38"/>
        <end position="57"/>
    </location>
</feature>
<dbReference type="OrthoDB" id="6430388at2759"/>
<dbReference type="Proteomes" id="UP000248480">
    <property type="component" value="Unplaced"/>
</dbReference>
<sequence length="709" mass="80585">MFSQAEYGIQRDAWVRQQLTVKQVACITSLQLEVAKSGEEQGSGKSRSDNIKDADRSTLSSRTRVLIKQERRKQKEYFEKKRLKSRMKLLGVLSPAKNSAVSLDLLNLYIVNQISCKKEMSETVRKPIHVNMNRDIKLPLRKHDLELPMSPNCVPSKLCLDDTENNIYCQRLGSKEELGSVQSSQVMDSCSMSEPQFNRIENCRFSPPSLSAELSSDSRIPKQNFTPQITPSPWNVAYEKKQNEQPSNVNYSRSLLPKLNESQDAPISSYKAAQFGTLFERLNSPGNGNSLTRRPAIIMDEDYGSMNERRESDFIKEKQTVQPFWGENRKAVLNCLEDANQPIPSSLSENCDSFTSQNMINLLNLDQQRLKENIDKCGCDSIGDICAITSSSKNYFTERCVGSIFTVPKLTYSNSTFNKMSNPENCQPNQSYQKEYNNNERKNFSASFETHCYPASSEKTGKYENNYQKKIPQKKIQKYPVNNMGNIPLEELHSKQSWDIGLGEILMEERGTCSLKSSPTSTKKIYLDSSQSSQSTSYSPRQTDSYFSSSSEMPSEDEDQILQQSEDSNRRRFIKTKETSNNVYLNTMSKLPDDRSIKNNASIHKQNEIFHRFSMKNNSDQFPQSQCNSAYILQNKTNNDCILQAAKCDAWVQTESEQAIKEKLDAAIQCDIISKCKCRSDVASLCNTERCSENIKADTTGGQEILKNN</sequence>
<evidence type="ECO:0000313" key="2">
    <source>
        <dbReference type="Proteomes" id="UP000248480"/>
    </source>
</evidence>
<feature type="compositionally biased region" description="Polar residues" evidence="1">
    <location>
        <begin position="514"/>
        <end position="523"/>
    </location>
</feature>
<reference evidence="3" key="1">
    <citation type="submission" date="2025-08" db="UniProtKB">
        <authorList>
            <consortium name="RefSeq"/>
        </authorList>
    </citation>
    <scope>IDENTIFICATION</scope>
</reference>
<dbReference type="KEGG" id="tmu:101360386"/>
<proteinExistence type="predicted"/>
<evidence type="ECO:0000256" key="1">
    <source>
        <dbReference type="SAM" id="MobiDB-lite"/>
    </source>
</evidence>
<protein>
    <submittedName>
        <fullName evidence="3">Uncharacterized protein C12orf40 homolog</fullName>
    </submittedName>
</protein>
<dbReference type="PANTHER" id="PTHR35158:SF1">
    <property type="entry name" value="CDNA SEQUENCE CN725425"/>
    <property type="match status" value="1"/>
</dbReference>
<dbReference type="Pfam" id="PF15089">
    <property type="entry name" value="Redic1-like"/>
    <property type="match status" value="1"/>
</dbReference>
<feature type="region of interest" description="Disordered" evidence="1">
    <location>
        <begin position="513"/>
        <end position="570"/>
    </location>
</feature>
<gene>
    <name evidence="3" type="primary">REDIC1</name>
</gene>
<dbReference type="RefSeq" id="XP_004390187.1">
    <property type="nucleotide sequence ID" value="XM_004390130.1"/>
</dbReference>
<dbReference type="FunCoup" id="A0A2Y9EBJ4">
    <property type="interactions" value="15"/>
</dbReference>
<evidence type="ECO:0000313" key="3">
    <source>
        <dbReference type="RefSeq" id="XP_004390187.1"/>
    </source>
</evidence>
<dbReference type="STRING" id="127582.A0A2Y9EBJ4"/>
<keyword evidence="2" id="KW-1185">Reference proteome</keyword>
<name>A0A2Y9EBJ4_TRIMA</name>
<dbReference type="GeneID" id="101360386"/>